<reference evidence="6" key="1">
    <citation type="submission" date="2021-02" db="EMBL/GenBank/DDBJ databases">
        <title>Abyssanaerobacter marinus gen.nov., sp., nov, anaerobic bacterium isolated from the Onnuri vent field of Indian Ocean and suggestion of Mogibacteriaceae fam. nov., and proposal of reclassification of ambiguous this family's genus member.</title>
        <authorList>
            <person name="Kim Y.J."/>
            <person name="Yang J.-A."/>
        </authorList>
    </citation>
    <scope>NUCLEOTIDE SEQUENCE</scope>
    <source>
        <strain evidence="6">DSM 2634</strain>
    </source>
</reference>
<organism evidence="6 7">
    <name type="scientific">Clostridium aminobutyricum</name>
    <dbReference type="NCBI Taxonomy" id="33953"/>
    <lineage>
        <taxon>Bacteria</taxon>
        <taxon>Bacillati</taxon>
        <taxon>Bacillota</taxon>
        <taxon>Clostridia</taxon>
        <taxon>Eubacteriales</taxon>
        <taxon>Clostridiaceae</taxon>
        <taxon>Clostridium</taxon>
    </lineage>
</organism>
<dbReference type="FunFam" id="3.40.50.300:FF:000020">
    <property type="entry name" value="Amino acid ABC transporter ATP-binding component"/>
    <property type="match status" value="1"/>
</dbReference>
<name>A0A939D9E0_CLOAM</name>
<gene>
    <name evidence="6" type="ORF">JYB65_08915</name>
</gene>
<comment type="similarity">
    <text evidence="1">Belongs to the ABC transporter superfamily.</text>
</comment>
<dbReference type="Pfam" id="PF00005">
    <property type="entry name" value="ABC_tran"/>
    <property type="match status" value="1"/>
</dbReference>
<dbReference type="Proteomes" id="UP000664545">
    <property type="component" value="Unassembled WGS sequence"/>
</dbReference>
<proteinExistence type="inferred from homology"/>
<dbReference type="GO" id="GO:0005524">
    <property type="term" value="F:ATP binding"/>
    <property type="evidence" value="ECO:0007669"/>
    <property type="project" value="UniProtKB-KW"/>
</dbReference>
<evidence type="ECO:0000259" key="5">
    <source>
        <dbReference type="PROSITE" id="PS50893"/>
    </source>
</evidence>
<dbReference type="InterPro" id="IPR003439">
    <property type="entry name" value="ABC_transporter-like_ATP-bd"/>
</dbReference>
<evidence type="ECO:0000256" key="1">
    <source>
        <dbReference type="ARBA" id="ARBA00005417"/>
    </source>
</evidence>
<dbReference type="SMART" id="SM00382">
    <property type="entry name" value="AAA"/>
    <property type="match status" value="1"/>
</dbReference>
<accession>A0A939D9E0</accession>
<dbReference type="InterPro" id="IPR017871">
    <property type="entry name" value="ABC_transporter-like_CS"/>
</dbReference>
<dbReference type="InterPro" id="IPR003593">
    <property type="entry name" value="AAA+_ATPase"/>
</dbReference>
<evidence type="ECO:0000313" key="7">
    <source>
        <dbReference type="Proteomes" id="UP000664545"/>
    </source>
</evidence>
<dbReference type="GO" id="GO:0016887">
    <property type="term" value="F:ATP hydrolysis activity"/>
    <property type="evidence" value="ECO:0007669"/>
    <property type="project" value="InterPro"/>
</dbReference>
<keyword evidence="2" id="KW-0813">Transport</keyword>
<evidence type="ECO:0000256" key="2">
    <source>
        <dbReference type="ARBA" id="ARBA00022448"/>
    </source>
</evidence>
<dbReference type="InterPro" id="IPR030679">
    <property type="entry name" value="ABC_ATPase_HisP-typ"/>
</dbReference>
<dbReference type="Gene3D" id="3.40.50.300">
    <property type="entry name" value="P-loop containing nucleotide triphosphate hydrolases"/>
    <property type="match status" value="1"/>
</dbReference>
<keyword evidence="4 6" id="KW-0067">ATP-binding</keyword>
<dbReference type="PANTHER" id="PTHR43166">
    <property type="entry name" value="AMINO ACID IMPORT ATP-BINDING PROTEIN"/>
    <property type="match status" value="1"/>
</dbReference>
<evidence type="ECO:0000256" key="3">
    <source>
        <dbReference type="ARBA" id="ARBA00022741"/>
    </source>
</evidence>
<dbReference type="PROSITE" id="PS00211">
    <property type="entry name" value="ABC_TRANSPORTER_1"/>
    <property type="match status" value="1"/>
</dbReference>
<dbReference type="GO" id="GO:0015424">
    <property type="term" value="F:ABC-type amino acid transporter activity"/>
    <property type="evidence" value="ECO:0007669"/>
    <property type="project" value="InterPro"/>
</dbReference>
<dbReference type="PANTHER" id="PTHR43166:SF4">
    <property type="entry name" value="PHOSPHONATES IMPORT ATP-BINDING PROTEIN PHNC"/>
    <property type="match status" value="1"/>
</dbReference>
<sequence length="264" mass="29732">MEVNGMKEKEIVLSIRHLKKSFGETVVLNDLNLDINKGEVIVVVGPSGCGKSTLLRCLNGLEGIQEGEIFLDQEAVSLKGKNMTAIRQKIGMVFQSYDLFPHLTILENIILAPVKVQKREKASVIAEAEEWLERVGLIDKKDAYPRQLSGGQKQRVAIVRALCMHPEVLLFDEVTAALDPEMVREVLDVLLELARQGRTMVIVTHEMQFAKAVADRVIFIDKGQIVEESLPGEFFSSPKTERAKRFLNTFEFNSVRNRDEDILL</sequence>
<dbReference type="SUPFAM" id="SSF52540">
    <property type="entry name" value="P-loop containing nucleoside triphosphate hydrolases"/>
    <property type="match status" value="1"/>
</dbReference>
<dbReference type="InterPro" id="IPR050086">
    <property type="entry name" value="MetN_ABC_transporter-like"/>
</dbReference>
<protein>
    <submittedName>
        <fullName evidence="6">Amino acid ABC transporter ATP-binding protein</fullName>
    </submittedName>
</protein>
<dbReference type="CDD" id="cd03262">
    <property type="entry name" value="ABC_HisP_GlnQ"/>
    <property type="match status" value="1"/>
</dbReference>
<dbReference type="InterPro" id="IPR027417">
    <property type="entry name" value="P-loop_NTPase"/>
</dbReference>
<dbReference type="AlphaFoldDB" id="A0A939D9E0"/>
<keyword evidence="3" id="KW-0547">Nucleotide-binding</keyword>
<keyword evidence="7" id="KW-1185">Reference proteome</keyword>
<comment type="caution">
    <text evidence="6">The sequence shown here is derived from an EMBL/GenBank/DDBJ whole genome shotgun (WGS) entry which is preliminary data.</text>
</comment>
<evidence type="ECO:0000256" key="4">
    <source>
        <dbReference type="ARBA" id="ARBA00022840"/>
    </source>
</evidence>
<evidence type="ECO:0000313" key="6">
    <source>
        <dbReference type="EMBL" id="MBN7773482.1"/>
    </source>
</evidence>
<dbReference type="PROSITE" id="PS50893">
    <property type="entry name" value="ABC_TRANSPORTER_2"/>
    <property type="match status" value="1"/>
</dbReference>
<dbReference type="EMBL" id="JAFJZZ010000003">
    <property type="protein sequence ID" value="MBN7773482.1"/>
    <property type="molecule type" value="Genomic_DNA"/>
</dbReference>
<feature type="domain" description="ABC transporter" evidence="5">
    <location>
        <begin position="13"/>
        <end position="247"/>
    </location>
</feature>
<dbReference type="PIRSF" id="PIRSF039085">
    <property type="entry name" value="ABC_ATPase_HisP"/>
    <property type="match status" value="1"/>
</dbReference>